<reference evidence="1 2" key="1">
    <citation type="journal article" date="2018" name="Sci. Rep.">
        <title>Genomic signatures of local adaptation to the degree of environmental predictability in rotifers.</title>
        <authorList>
            <person name="Franch-Gras L."/>
            <person name="Hahn C."/>
            <person name="Garcia-Roger E.M."/>
            <person name="Carmona M.J."/>
            <person name="Serra M."/>
            <person name="Gomez A."/>
        </authorList>
    </citation>
    <scope>NUCLEOTIDE SEQUENCE [LARGE SCALE GENOMIC DNA]</scope>
    <source>
        <strain evidence="1">HYR1</strain>
    </source>
</reference>
<dbReference type="EMBL" id="REGN01000731">
    <property type="protein sequence ID" value="RNA39606.1"/>
    <property type="molecule type" value="Genomic_DNA"/>
</dbReference>
<keyword evidence="2" id="KW-1185">Reference proteome</keyword>
<comment type="caution">
    <text evidence="1">The sequence shown here is derived from an EMBL/GenBank/DDBJ whole genome shotgun (WGS) entry which is preliminary data.</text>
</comment>
<organism evidence="1 2">
    <name type="scientific">Brachionus plicatilis</name>
    <name type="common">Marine rotifer</name>
    <name type="synonym">Brachionus muelleri</name>
    <dbReference type="NCBI Taxonomy" id="10195"/>
    <lineage>
        <taxon>Eukaryota</taxon>
        <taxon>Metazoa</taxon>
        <taxon>Spiralia</taxon>
        <taxon>Gnathifera</taxon>
        <taxon>Rotifera</taxon>
        <taxon>Eurotatoria</taxon>
        <taxon>Monogononta</taxon>
        <taxon>Pseudotrocha</taxon>
        <taxon>Ploima</taxon>
        <taxon>Brachionidae</taxon>
        <taxon>Brachionus</taxon>
    </lineage>
</organism>
<evidence type="ECO:0000313" key="2">
    <source>
        <dbReference type="Proteomes" id="UP000276133"/>
    </source>
</evidence>
<accession>A0A3M7SV28</accession>
<dbReference type="Proteomes" id="UP000276133">
    <property type="component" value="Unassembled WGS sequence"/>
</dbReference>
<evidence type="ECO:0000313" key="1">
    <source>
        <dbReference type="EMBL" id="RNA39606.1"/>
    </source>
</evidence>
<dbReference type="AlphaFoldDB" id="A0A3M7SV28"/>
<gene>
    <name evidence="1" type="ORF">BpHYR1_044261</name>
</gene>
<sequence length="71" mass="8098">MRTDRAFSSSEAFASPVSSINNFKTSKPYEIMVGTLRQALFALTPFDTVYFLTSVDKNYNFLMKNIKCQQS</sequence>
<protein>
    <submittedName>
        <fullName evidence="1">Uncharacterized protein</fullName>
    </submittedName>
</protein>
<name>A0A3M7SV28_BRAPC</name>
<proteinExistence type="predicted"/>